<dbReference type="GO" id="GO:0005509">
    <property type="term" value="F:calcium ion binding"/>
    <property type="evidence" value="ECO:0000318"/>
    <property type="project" value="GO_Central"/>
</dbReference>
<dbReference type="Gene3D" id="3.30.60.90">
    <property type="match status" value="1"/>
</dbReference>
<dbReference type="PROSITE" id="PS01357">
    <property type="entry name" value="ZF_ZZ_1"/>
    <property type="match status" value="1"/>
</dbReference>
<dbReference type="GO" id="GO:0009966">
    <property type="term" value="P:regulation of signal transduction"/>
    <property type="evidence" value="ECO:0000318"/>
    <property type="project" value="GO_Central"/>
</dbReference>
<dbReference type="PANTHER" id="PTHR23055:SF188">
    <property type="entry name" value="EF-HAND DOMAIN-CONTAINING PROTEIN"/>
    <property type="match status" value="1"/>
</dbReference>
<dbReference type="RefSeq" id="XP_002113110.1">
    <property type="nucleotide sequence ID" value="XM_002113074.1"/>
</dbReference>
<dbReference type="AlphaFoldDB" id="B3RWZ4"/>
<dbReference type="SMART" id="SM00291">
    <property type="entry name" value="ZnF_ZZ"/>
    <property type="match status" value="1"/>
</dbReference>
<evidence type="ECO:0000259" key="7">
    <source>
        <dbReference type="PROSITE" id="PS50135"/>
    </source>
</evidence>
<dbReference type="InterPro" id="IPR018247">
    <property type="entry name" value="EF_Hand_1_Ca_BS"/>
</dbReference>
<dbReference type="HOGENOM" id="CLU_697059_0_0_1"/>
<dbReference type="Proteomes" id="UP000009022">
    <property type="component" value="Unassembled WGS sequence"/>
</dbReference>
<dbReference type="InParanoid" id="B3RWZ4"/>
<dbReference type="Pfam" id="PF13405">
    <property type="entry name" value="EF-hand_6"/>
    <property type="match status" value="1"/>
</dbReference>
<dbReference type="PANTHER" id="PTHR23055">
    <property type="entry name" value="CALCIUM BINDING PROTEINS"/>
    <property type="match status" value="1"/>
</dbReference>
<dbReference type="CDD" id="cd02340">
    <property type="entry name" value="ZZ_NBR1_like"/>
    <property type="match status" value="1"/>
</dbReference>
<dbReference type="InterPro" id="IPR000433">
    <property type="entry name" value="Znf_ZZ"/>
</dbReference>
<evidence type="ECO:0000259" key="8">
    <source>
        <dbReference type="PROSITE" id="PS50222"/>
    </source>
</evidence>
<gene>
    <name evidence="9" type="ORF">TRIADDRAFT_56938</name>
</gene>
<keyword evidence="10" id="KW-1185">Reference proteome</keyword>
<dbReference type="STRING" id="10228.B3RWZ4"/>
<dbReference type="KEGG" id="tad:TRIADDRAFT_56938"/>
<dbReference type="PROSITE" id="PS00018">
    <property type="entry name" value="EF_HAND_1"/>
    <property type="match status" value="2"/>
</dbReference>
<evidence type="ECO:0000256" key="5">
    <source>
        <dbReference type="ARBA" id="ARBA00022837"/>
    </source>
</evidence>
<dbReference type="Pfam" id="PF00569">
    <property type="entry name" value="ZZ"/>
    <property type="match status" value="1"/>
</dbReference>
<dbReference type="Pfam" id="PF00036">
    <property type="entry name" value="EF-hand_1"/>
    <property type="match status" value="1"/>
</dbReference>
<keyword evidence="1" id="KW-0479">Metal-binding</keyword>
<evidence type="ECO:0000256" key="1">
    <source>
        <dbReference type="ARBA" id="ARBA00022723"/>
    </source>
</evidence>
<keyword evidence="5" id="KW-0106">Calcium</keyword>
<evidence type="ECO:0000256" key="2">
    <source>
        <dbReference type="ARBA" id="ARBA00022737"/>
    </source>
</evidence>
<feature type="domain" description="ZZ-type" evidence="7">
    <location>
        <begin position="74"/>
        <end position="126"/>
    </location>
</feature>
<dbReference type="PROSITE" id="PS50222">
    <property type="entry name" value="EF_HAND_2"/>
    <property type="match status" value="3"/>
</dbReference>
<dbReference type="CTD" id="6754323"/>
<dbReference type="SUPFAM" id="SSF47473">
    <property type="entry name" value="EF-hand"/>
    <property type="match status" value="1"/>
</dbReference>
<keyword evidence="4" id="KW-0862">Zinc</keyword>
<dbReference type="PhylomeDB" id="B3RWZ4"/>
<dbReference type="InterPro" id="IPR028846">
    <property type="entry name" value="Recoverin"/>
</dbReference>
<evidence type="ECO:0000313" key="10">
    <source>
        <dbReference type="Proteomes" id="UP000009022"/>
    </source>
</evidence>
<dbReference type="eggNOG" id="KOG0044">
    <property type="taxonomic scope" value="Eukaryota"/>
</dbReference>
<sequence>MTAHANENGRFTLTAEAVRNQFHEGNRINTVPNHTAFNNPGESANPTQPMYNQNLLSLLYCIADDKAVKDGFSHRGIVCNSCGMNPICGIRYKCANCSDYDVCERCESKDNHNKMHVFLKIKIPIPSLINPRNALLSPLYPGSHKVKHSLLREDIALYKKSTHFDLSEINGLYEQFSVLTDNVKGISREVFNLCLGPLGRKANLVMSRLFKFFDRNGNGYIDFNEFVHGLSILIKGNLDEKLKYVFTGYDLDGSGYISKENLRRMFKAYFGVTIDLVRDVVKGCEDSMPYDIDDMHGKPVSSFFNSPIPVNTGPSVSSKEKVLKLPDNQSSFYGKRESMWPVMEAMSQDAIDEMVENVFRHGDLNRDGRLSFDEFKICTLTDPTLVSWFEALGTIF</sequence>
<accession>B3RWZ4</accession>
<evidence type="ECO:0000313" key="9">
    <source>
        <dbReference type="EMBL" id="EDV25220.1"/>
    </source>
</evidence>
<dbReference type="InterPro" id="IPR043145">
    <property type="entry name" value="Znf_ZZ_sf"/>
</dbReference>
<dbReference type="eggNOG" id="KOG4582">
    <property type="taxonomic scope" value="Eukaryota"/>
</dbReference>
<keyword evidence="3 6" id="KW-0863">Zinc-finger</keyword>
<dbReference type="EMBL" id="DS985245">
    <property type="protein sequence ID" value="EDV25220.1"/>
    <property type="molecule type" value="Genomic_DNA"/>
</dbReference>
<dbReference type="CDD" id="cd00051">
    <property type="entry name" value="EFh"/>
    <property type="match status" value="1"/>
</dbReference>
<dbReference type="OMA" id="PIMETMS"/>
<organism evidence="9 10">
    <name type="scientific">Trichoplax adhaerens</name>
    <name type="common">Trichoplax reptans</name>
    <dbReference type="NCBI Taxonomy" id="10228"/>
    <lineage>
        <taxon>Eukaryota</taxon>
        <taxon>Metazoa</taxon>
        <taxon>Placozoa</taxon>
        <taxon>Uniplacotomia</taxon>
        <taxon>Trichoplacea</taxon>
        <taxon>Trichoplacidae</taxon>
        <taxon>Trichoplax</taxon>
    </lineage>
</organism>
<dbReference type="SUPFAM" id="SSF57850">
    <property type="entry name" value="RING/U-box"/>
    <property type="match status" value="1"/>
</dbReference>
<dbReference type="SMART" id="SM00054">
    <property type="entry name" value="EFh"/>
    <property type="match status" value="3"/>
</dbReference>
<dbReference type="Pfam" id="PF13833">
    <property type="entry name" value="EF-hand_8"/>
    <property type="match status" value="1"/>
</dbReference>
<evidence type="ECO:0000256" key="4">
    <source>
        <dbReference type="ARBA" id="ARBA00022833"/>
    </source>
</evidence>
<reference evidence="9 10" key="1">
    <citation type="journal article" date="2008" name="Nature">
        <title>The Trichoplax genome and the nature of placozoans.</title>
        <authorList>
            <person name="Srivastava M."/>
            <person name="Begovic E."/>
            <person name="Chapman J."/>
            <person name="Putnam N.H."/>
            <person name="Hellsten U."/>
            <person name="Kawashima T."/>
            <person name="Kuo A."/>
            <person name="Mitros T."/>
            <person name="Salamov A."/>
            <person name="Carpenter M.L."/>
            <person name="Signorovitch A.Y."/>
            <person name="Moreno M.A."/>
            <person name="Kamm K."/>
            <person name="Grimwood J."/>
            <person name="Schmutz J."/>
            <person name="Shapiro H."/>
            <person name="Grigoriev I.V."/>
            <person name="Buss L.W."/>
            <person name="Schierwater B."/>
            <person name="Dellaporta S.L."/>
            <person name="Rokhsar D.S."/>
        </authorList>
    </citation>
    <scope>NUCLEOTIDE SEQUENCE [LARGE SCALE GENOMIC DNA]</scope>
    <source>
        <strain evidence="9 10">Grell-BS-1999</strain>
    </source>
</reference>
<feature type="domain" description="EF-hand" evidence="8">
    <location>
        <begin position="237"/>
        <end position="272"/>
    </location>
</feature>
<dbReference type="InterPro" id="IPR011992">
    <property type="entry name" value="EF-hand-dom_pair"/>
</dbReference>
<protein>
    <submittedName>
        <fullName evidence="9">Uncharacterized protein</fullName>
    </submittedName>
</protein>
<feature type="domain" description="EF-hand" evidence="8">
    <location>
        <begin position="201"/>
        <end position="236"/>
    </location>
</feature>
<dbReference type="OrthoDB" id="2122982at2759"/>
<proteinExistence type="predicted"/>
<evidence type="ECO:0000256" key="6">
    <source>
        <dbReference type="PROSITE-ProRule" id="PRU00228"/>
    </source>
</evidence>
<keyword evidence="2" id="KW-0677">Repeat</keyword>
<dbReference type="PROSITE" id="PS50135">
    <property type="entry name" value="ZF_ZZ_2"/>
    <property type="match status" value="1"/>
</dbReference>
<dbReference type="PRINTS" id="PR00450">
    <property type="entry name" value="RECOVERIN"/>
</dbReference>
<dbReference type="Gene3D" id="1.10.238.10">
    <property type="entry name" value="EF-hand"/>
    <property type="match status" value="1"/>
</dbReference>
<name>B3RWZ4_TRIAD</name>
<dbReference type="GO" id="GO:0008270">
    <property type="term" value="F:zinc ion binding"/>
    <property type="evidence" value="ECO:0007669"/>
    <property type="project" value="UniProtKB-KW"/>
</dbReference>
<dbReference type="InterPro" id="IPR002048">
    <property type="entry name" value="EF_hand_dom"/>
</dbReference>
<evidence type="ECO:0000256" key="3">
    <source>
        <dbReference type="ARBA" id="ARBA00022771"/>
    </source>
</evidence>
<dbReference type="GeneID" id="6754323"/>
<feature type="domain" description="EF-hand" evidence="8">
    <location>
        <begin position="350"/>
        <end position="385"/>
    </location>
</feature>